<dbReference type="EMBL" id="BARS01052252">
    <property type="protein sequence ID" value="GAG52454.1"/>
    <property type="molecule type" value="Genomic_DNA"/>
</dbReference>
<sequence length="194" mass="21123">KNPNAFVWVDEPGLGYVFSGFSGYNEQHAREDYHKFVEGLEGPKGLHLCAEVNLPYLLELGVEILSFDAYQIGFMPKEYAGSVAEFIKGGGVISWGIIPTESTALATQTPETLAAILSNYWKVISENAGLTLNQIGEQALVAPARCCLSDLGQVNTVGKTVSECQVSSIEEELVEKAFAFLPELSQILRDKYGV</sequence>
<proteinExistence type="predicted"/>
<dbReference type="Gene3D" id="3.20.20.210">
    <property type="match status" value="1"/>
</dbReference>
<protein>
    <recommendedName>
        <fullName evidence="2">Uroporphyrinogen decarboxylase (URO-D) domain-containing protein</fullName>
    </recommendedName>
</protein>
<dbReference type="AlphaFoldDB" id="X0Y9G4"/>
<accession>X0Y9G4</accession>
<organism evidence="1">
    <name type="scientific">marine sediment metagenome</name>
    <dbReference type="NCBI Taxonomy" id="412755"/>
    <lineage>
        <taxon>unclassified sequences</taxon>
        <taxon>metagenomes</taxon>
        <taxon>ecological metagenomes</taxon>
    </lineage>
</organism>
<feature type="non-terminal residue" evidence="1">
    <location>
        <position position="1"/>
    </location>
</feature>
<gene>
    <name evidence="1" type="ORF">S01H1_77713</name>
</gene>
<dbReference type="SUPFAM" id="SSF51726">
    <property type="entry name" value="UROD/MetE-like"/>
    <property type="match status" value="1"/>
</dbReference>
<evidence type="ECO:0008006" key="2">
    <source>
        <dbReference type="Google" id="ProtNLM"/>
    </source>
</evidence>
<evidence type="ECO:0000313" key="1">
    <source>
        <dbReference type="EMBL" id="GAG52454.1"/>
    </source>
</evidence>
<comment type="caution">
    <text evidence="1">The sequence shown here is derived from an EMBL/GenBank/DDBJ whole genome shotgun (WGS) entry which is preliminary data.</text>
</comment>
<reference evidence="1" key="1">
    <citation type="journal article" date="2014" name="Front. Microbiol.">
        <title>High frequency of phylogenetically diverse reductive dehalogenase-homologous genes in deep subseafloor sedimentary metagenomes.</title>
        <authorList>
            <person name="Kawai M."/>
            <person name="Futagami T."/>
            <person name="Toyoda A."/>
            <person name="Takaki Y."/>
            <person name="Nishi S."/>
            <person name="Hori S."/>
            <person name="Arai W."/>
            <person name="Tsubouchi T."/>
            <person name="Morono Y."/>
            <person name="Uchiyama I."/>
            <person name="Ito T."/>
            <person name="Fujiyama A."/>
            <person name="Inagaki F."/>
            <person name="Takami H."/>
        </authorList>
    </citation>
    <scope>NUCLEOTIDE SEQUENCE</scope>
    <source>
        <strain evidence="1">Expedition CK06-06</strain>
    </source>
</reference>
<dbReference type="InterPro" id="IPR038071">
    <property type="entry name" value="UROD/MetE-like_sf"/>
</dbReference>
<name>X0Y9G4_9ZZZZ</name>